<dbReference type="PATRIC" id="fig|1447256.3.peg.397"/>
<dbReference type="Pfam" id="PF00059">
    <property type="entry name" value="Lectin_C"/>
    <property type="match status" value="1"/>
</dbReference>
<dbReference type="PROSITE" id="PS50041">
    <property type="entry name" value="C_TYPE_LECTIN_2"/>
    <property type="match status" value="1"/>
</dbReference>
<evidence type="ECO:0000313" key="3">
    <source>
        <dbReference type="EMBL" id="KLE01826.1"/>
    </source>
</evidence>
<proteinExistence type="predicted"/>
<dbReference type="Gene3D" id="3.10.100.10">
    <property type="entry name" value="Mannose-Binding Protein A, subunit A"/>
    <property type="match status" value="1"/>
</dbReference>
<dbReference type="SUPFAM" id="SSF56436">
    <property type="entry name" value="C-type lectin-like"/>
    <property type="match status" value="1"/>
</dbReference>
<dbReference type="EMBL" id="JAIQ01000051">
    <property type="protein sequence ID" value="KLE01826.1"/>
    <property type="molecule type" value="Genomic_DNA"/>
</dbReference>
<evidence type="ECO:0000256" key="1">
    <source>
        <dbReference type="SAM" id="SignalP"/>
    </source>
</evidence>
<dbReference type="InterPro" id="IPR016187">
    <property type="entry name" value="CTDL_fold"/>
</dbReference>
<dbReference type="InterPro" id="IPR014121">
    <property type="entry name" value="TraN_Ftype"/>
</dbReference>
<gene>
    <name evidence="3" type="ORF">AA20_02060</name>
</gene>
<organism evidence="3 4">
    <name type="scientific">Aliarcobacter butzleri L348</name>
    <dbReference type="NCBI Taxonomy" id="1447256"/>
    <lineage>
        <taxon>Bacteria</taxon>
        <taxon>Pseudomonadati</taxon>
        <taxon>Campylobacterota</taxon>
        <taxon>Epsilonproteobacteria</taxon>
        <taxon>Campylobacterales</taxon>
        <taxon>Arcobacteraceae</taxon>
        <taxon>Aliarcobacter</taxon>
    </lineage>
</organism>
<keyword evidence="1" id="KW-0732">Signal</keyword>
<protein>
    <recommendedName>
        <fullName evidence="2">C-type lectin domain-containing protein</fullName>
    </recommendedName>
</protein>
<name>A0A0G9K5U4_9BACT</name>
<feature type="signal peptide" evidence="1">
    <location>
        <begin position="1"/>
        <end position="19"/>
    </location>
</feature>
<dbReference type="Pfam" id="PF06986">
    <property type="entry name" value="F_T4SS_TraN"/>
    <property type="match status" value="1"/>
</dbReference>
<feature type="domain" description="C-type lectin" evidence="2">
    <location>
        <begin position="32"/>
        <end position="161"/>
    </location>
</feature>
<dbReference type="SMART" id="SM00034">
    <property type="entry name" value="CLECT"/>
    <property type="match status" value="1"/>
</dbReference>
<evidence type="ECO:0000313" key="4">
    <source>
        <dbReference type="Proteomes" id="UP000035514"/>
    </source>
</evidence>
<dbReference type="InterPro" id="IPR016186">
    <property type="entry name" value="C-type_lectin-like/link_sf"/>
</dbReference>
<dbReference type="InterPro" id="IPR001304">
    <property type="entry name" value="C-type_lectin-like"/>
</dbReference>
<sequence length="719" mass="80422">MSSKILILLFVGIISLLNAESKCTDIKDLKQHNGHYYGITTNTMTFDEAKKFAESKGGYLAIPNNAAENNFLKSILGGRNGAWIGIYDPNYSSNYSYSKGQKINPSRFKDIKGNSLSYSYWESTQPDNFVDEYDAYDGKQMVSPLGEHWVAMDGNSGKWWDYGNHLGTGNAKFYVLLEFDNTPTCFEDLSSSVTDTFTNKKCSTQIWDDKTGNLETGTIFDCRTDTYGNTYCPSALSQCGEQWDYENGYAVSGVGQVVDYTKKETNTSYTNKTSSTETAPLDAVQIVTGSRAGSYAQWNKTSTANQRAYVMWVAGKNGPECWNGWKPWEDFSKYDKDMHKNRDNYYHKVDNSRCEYYLGTYNIYGIKYICPPWAQDWEKDETAGNCKRVVVVCPDGYTETMGAEVSKGECKKTVTTCPNGYTETTGSETAKGECKRTVEYTYYNYLCNNSQNGQGFNFNPINSGGNCNKSDPDNTTNNSTTLTEACNSSTPPINNCKRQKFTCQANKDRPCSFVDNSWQCSPFPCVGGNDIVPEGDVEGANDKNNNGWNEDGMCNGQIYIFNGKDRRCRSWDMFFGLVGGGCCDKDKVFMGLVGCKENEKMLAKQNKAELCTEIGEYCSKKLSLGFTKICIQKSKGHCCFGSKLARFVHEQGRSQIGIDWGSAESPQCRGFTPEEFQKLDFSKIDLTGAFDIPEINQSDLTNKINSTVENFKNMLGNNN</sequence>
<accession>A0A0G9K5U4</accession>
<reference evidence="3 4" key="1">
    <citation type="submission" date="2014-01" db="EMBL/GenBank/DDBJ databases">
        <title>Development of a Comparative Genomic Fingerprinting Assay for High Resolution Genotyping of Arcobacter butzleri.</title>
        <authorList>
            <person name="Webb A.L."/>
            <person name="Inglis G.D."/>
            <person name="Kruczkiewicz P."/>
            <person name="Selinger L.B."/>
            <person name="Taboada E.N."/>
        </authorList>
    </citation>
    <scope>NUCLEOTIDE SEQUENCE [LARGE SCALE GENOMIC DNA]</scope>
    <source>
        <strain evidence="3 4">L348</strain>
    </source>
</reference>
<comment type="caution">
    <text evidence="3">The sequence shown here is derived from an EMBL/GenBank/DDBJ whole genome shotgun (WGS) entry which is preliminary data.</text>
</comment>
<dbReference type="RefSeq" id="WP_080950501.1">
    <property type="nucleotide sequence ID" value="NZ_JAIQ01000051.1"/>
</dbReference>
<dbReference type="AlphaFoldDB" id="A0A0G9K5U4"/>
<dbReference type="Proteomes" id="UP000035514">
    <property type="component" value="Unassembled WGS sequence"/>
</dbReference>
<evidence type="ECO:0000259" key="2">
    <source>
        <dbReference type="PROSITE" id="PS50041"/>
    </source>
</evidence>
<feature type="chain" id="PRO_5005198360" description="C-type lectin domain-containing protein" evidence="1">
    <location>
        <begin position="20"/>
        <end position="719"/>
    </location>
</feature>